<accession>A0A561UBV4</accession>
<dbReference type="SUPFAM" id="SSF51261">
    <property type="entry name" value="Duplicated hybrid motif"/>
    <property type="match status" value="1"/>
</dbReference>
<feature type="transmembrane region" description="Helical" evidence="1">
    <location>
        <begin position="145"/>
        <end position="162"/>
    </location>
</feature>
<gene>
    <name evidence="3" type="ORF">FHX73_11616</name>
</gene>
<feature type="transmembrane region" description="Helical" evidence="1">
    <location>
        <begin position="194"/>
        <end position="214"/>
    </location>
</feature>
<keyword evidence="1" id="KW-0472">Membrane</keyword>
<dbReference type="InterPro" id="IPR050570">
    <property type="entry name" value="Cell_wall_metabolism_enzyme"/>
</dbReference>
<dbReference type="GO" id="GO:0004222">
    <property type="term" value="F:metalloendopeptidase activity"/>
    <property type="evidence" value="ECO:0007669"/>
    <property type="project" value="TreeGrafter"/>
</dbReference>
<feature type="domain" description="M23ase beta-sheet core" evidence="2">
    <location>
        <begin position="286"/>
        <end position="385"/>
    </location>
</feature>
<dbReference type="Proteomes" id="UP000317940">
    <property type="component" value="Unassembled WGS sequence"/>
</dbReference>
<sequence>MLRWSAGPGGTGEAVGDEREQLWRFLTGGRPDEELFAPAAVERIGLRRLAAIRQELRAEYGEVGAVTAEGPAGKYRVECERGAVAASVNVDAEGLILAVWVGGGRPERPRSVRERWTPLLVLPVTVLPGPALAAVAALAGTRADVVQLGVAGGALGLIGWLVSSGIGRWALVLTIGALLAVAALRMPGLPDGSVELWMTVLAGGSLVAAVRAVVASFEKAGEERPVLIRNPLPGSRALILQGGGPSVNHHAGHPDERFALDLLCLGPFGTRARGLAPRANEAYHAYGAVVAAPCDGEVLACFDGYADQPVLASASEPGPLMVQPPAGNHIVLRAADRGAVILLAHLRPGSLRVRQGERVSAGQELAEVGNSGNTTEPHLHIQANVDTARGRISVPMRLAHRPTRPLRRGVRLDR</sequence>
<evidence type="ECO:0000259" key="2">
    <source>
        <dbReference type="Pfam" id="PF01551"/>
    </source>
</evidence>
<keyword evidence="1" id="KW-0812">Transmembrane</keyword>
<keyword evidence="4" id="KW-1185">Reference proteome</keyword>
<dbReference type="Pfam" id="PF01551">
    <property type="entry name" value="Peptidase_M23"/>
    <property type="match status" value="1"/>
</dbReference>
<evidence type="ECO:0000313" key="4">
    <source>
        <dbReference type="Proteomes" id="UP000317940"/>
    </source>
</evidence>
<dbReference type="CDD" id="cd12797">
    <property type="entry name" value="M23_peptidase"/>
    <property type="match status" value="1"/>
</dbReference>
<dbReference type="PANTHER" id="PTHR21666:SF285">
    <property type="entry name" value="M23 FAMILY METALLOPEPTIDASE"/>
    <property type="match status" value="1"/>
</dbReference>
<comment type="caution">
    <text evidence="3">The sequence shown here is derived from an EMBL/GenBank/DDBJ whole genome shotgun (WGS) entry which is preliminary data.</text>
</comment>
<evidence type="ECO:0000256" key="1">
    <source>
        <dbReference type="SAM" id="Phobius"/>
    </source>
</evidence>
<dbReference type="EMBL" id="VIWT01000001">
    <property type="protein sequence ID" value="TWF96843.1"/>
    <property type="molecule type" value="Genomic_DNA"/>
</dbReference>
<dbReference type="InterPro" id="IPR016047">
    <property type="entry name" value="M23ase_b-sheet_dom"/>
</dbReference>
<dbReference type="AlphaFoldDB" id="A0A561UBV4"/>
<reference evidence="3 4" key="1">
    <citation type="submission" date="2019-06" db="EMBL/GenBank/DDBJ databases">
        <title>Sequencing the genomes of 1000 actinobacteria strains.</title>
        <authorList>
            <person name="Klenk H.-P."/>
        </authorList>
    </citation>
    <scope>NUCLEOTIDE SEQUENCE [LARGE SCALE GENOMIC DNA]</scope>
    <source>
        <strain evidence="3 4">DSM 44826</strain>
    </source>
</reference>
<proteinExistence type="predicted"/>
<feature type="transmembrane region" description="Helical" evidence="1">
    <location>
        <begin position="119"/>
        <end position="139"/>
    </location>
</feature>
<keyword evidence="1" id="KW-1133">Transmembrane helix</keyword>
<dbReference type="Gene3D" id="2.70.70.10">
    <property type="entry name" value="Glucose Permease (Domain IIA)"/>
    <property type="match status" value="1"/>
</dbReference>
<name>A0A561UBV4_9ACTN</name>
<organism evidence="3 4">
    <name type="scientific">Kitasatospora viridis</name>
    <dbReference type="NCBI Taxonomy" id="281105"/>
    <lineage>
        <taxon>Bacteria</taxon>
        <taxon>Bacillati</taxon>
        <taxon>Actinomycetota</taxon>
        <taxon>Actinomycetes</taxon>
        <taxon>Kitasatosporales</taxon>
        <taxon>Streptomycetaceae</taxon>
        <taxon>Kitasatospora</taxon>
    </lineage>
</organism>
<evidence type="ECO:0000313" key="3">
    <source>
        <dbReference type="EMBL" id="TWF96843.1"/>
    </source>
</evidence>
<dbReference type="InterPro" id="IPR011055">
    <property type="entry name" value="Dup_hybrid_motif"/>
</dbReference>
<protein>
    <submittedName>
        <fullName evidence="3">Peptidase M23-like protein</fullName>
    </submittedName>
</protein>
<feature type="transmembrane region" description="Helical" evidence="1">
    <location>
        <begin position="169"/>
        <end position="188"/>
    </location>
</feature>
<dbReference type="PANTHER" id="PTHR21666">
    <property type="entry name" value="PEPTIDASE-RELATED"/>
    <property type="match status" value="1"/>
</dbReference>